<organism evidence="1 2">
    <name type="scientific">Clunio marinus</name>
    <dbReference type="NCBI Taxonomy" id="568069"/>
    <lineage>
        <taxon>Eukaryota</taxon>
        <taxon>Metazoa</taxon>
        <taxon>Ecdysozoa</taxon>
        <taxon>Arthropoda</taxon>
        <taxon>Hexapoda</taxon>
        <taxon>Insecta</taxon>
        <taxon>Pterygota</taxon>
        <taxon>Neoptera</taxon>
        <taxon>Endopterygota</taxon>
        <taxon>Diptera</taxon>
        <taxon>Nematocera</taxon>
        <taxon>Chironomoidea</taxon>
        <taxon>Chironomidae</taxon>
        <taxon>Clunio</taxon>
    </lineage>
</organism>
<dbReference type="AlphaFoldDB" id="A0A1J1J875"/>
<protein>
    <submittedName>
        <fullName evidence="1">CLUMA_CG021199, isoform A</fullName>
    </submittedName>
</protein>
<evidence type="ECO:0000313" key="1">
    <source>
        <dbReference type="EMBL" id="CRL08162.1"/>
    </source>
</evidence>
<accession>A0A1J1J875</accession>
<reference evidence="1 2" key="1">
    <citation type="submission" date="2015-04" db="EMBL/GenBank/DDBJ databases">
        <authorList>
            <person name="Syromyatnikov M.Y."/>
            <person name="Popov V.N."/>
        </authorList>
    </citation>
    <scope>NUCLEOTIDE SEQUENCE [LARGE SCALE GENOMIC DNA]</scope>
</reference>
<sequence>MEIQTQLFFQEYVTRNAFTLNECYIYTDFIVLKCDDLTLTTKYSVLRSHECLDSGLDRLVQIC</sequence>
<name>A0A1J1J875_9DIPT</name>
<evidence type="ECO:0000313" key="2">
    <source>
        <dbReference type="Proteomes" id="UP000183832"/>
    </source>
</evidence>
<gene>
    <name evidence="1" type="ORF">CLUMA_CG021199</name>
</gene>
<proteinExistence type="predicted"/>
<keyword evidence="2" id="KW-1185">Reference proteome</keyword>
<dbReference type="Proteomes" id="UP000183832">
    <property type="component" value="Unassembled WGS sequence"/>
</dbReference>
<dbReference type="EMBL" id="CVRI01000074">
    <property type="protein sequence ID" value="CRL08162.1"/>
    <property type="molecule type" value="Genomic_DNA"/>
</dbReference>